<name>A0A238FM42_9BASI</name>
<dbReference type="AlphaFoldDB" id="A0A238FM42"/>
<gene>
    <name evidence="1" type="ORF">BQ2448_7146</name>
</gene>
<dbReference type="STRING" id="269621.A0A238FM42"/>
<protein>
    <submittedName>
        <fullName evidence="1">BQ2448_7146 protein</fullName>
    </submittedName>
</protein>
<organism evidence="1 2">
    <name type="scientific">Microbotryum intermedium</name>
    <dbReference type="NCBI Taxonomy" id="269621"/>
    <lineage>
        <taxon>Eukaryota</taxon>
        <taxon>Fungi</taxon>
        <taxon>Dikarya</taxon>
        <taxon>Basidiomycota</taxon>
        <taxon>Pucciniomycotina</taxon>
        <taxon>Microbotryomycetes</taxon>
        <taxon>Microbotryales</taxon>
        <taxon>Microbotryaceae</taxon>
        <taxon>Microbotryum</taxon>
    </lineage>
</organism>
<sequence>MKDAVGEGHPHCWTSLMTAVGRRWLDPGFADRVAQDFYGCHQSLSWAYNHAGKWRTRYHTFMHDNLSFGLLALQLATAFYQSLNNASKREVRTDMLHKHHDNLLVMTGRFRWTVPSLDEITKWVAIANEILALTPALTLLTRTTTFGVISKAPRTTPPSTNDDKHLQIRRARWVDHATKWQQLHLWKD</sequence>
<evidence type="ECO:0000313" key="2">
    <source>
        <dbReference type="Proteomes" id="UP000198372"/>
    </source>
</evidence>
<evidence type="ECO:0000313" key="1">
    <source>
        <dbReference type="EMBL" id="SCV73221.1"/>
    </source>
</evidence>
<dbReference type="EMBL" id="FMSP01000017">
    <property type="protein sequence ID" value="SCV73221.1"/>
    <property type="molecule type" value="Genomic_DNA"/>
</dbReference>
<proteinExistence type="predicted"/>
<reference evidence="2" key="1">
    <citation type="submission" date="2016-09" db="EMBL/GenBank/DDBJ databases">
        <authorList>
            <person name="Jeantristanb JTB J.-T."/>
            <person name="Ricardo R."/>
        </authorList>
    </citation>
    <scope>NUCLEOTIDE SEQUENCE [LARGE SCALE GENOMIC DNA]</scope>
</reference>
<keyword evidence="2" id="KW-1185">Reference proteome</keyword>
<dbReference type="Proteomes" id="UP000198372">
    <property type="component" value="Unassembled WGS sequence"/>
</dbReference>
<accession>A0A238FM42</accession>